<evidence type="ECO:0000256" key="1">
    <source>
        <dbReference type="ARBA" id="ARBA00022723"/>
    </source>
</evidence>
<dbReference type="InterPro" id="IPR000571">
    <property type="entry name" value="Znf_CCCH"/>
</dbReference>
<dbReference type="PANTHER" id="PTHR12547">
    <property type="entry name" value="CCCH ZINC FINGER/TIS11-RELATED"/>
    <property type="match status" value="1"/>
</dbReference>
<dbReference type="EMBL" id="CP090892">
    <property type="protein sequence ID" value="ULU08687.1"/>
    <property type="molecule type" value="Genomic_DNA"/>
</dbReference>
<proteinExistence type="predicted"/>
<sequence length="195" mass="22493">MYNSLVVVCRITDVFPEASYGCSRVPQAQVPWNWKTQLCHHFTVGACCPKGPLCQFAHGLQELRTVAQNRAKKEQKIPERHKTKLCANFSKSGSGVCLYEQRCQFIHPSDGELYQALFSETLEFDRMLKTHLAECQALHAQRLQSPDPNERQMMEDEINLKVRVWNFTHPKKENYYDLHAMTTGGAINYPNYLVK</sequence>
<feature type="zinc finger region" description="C3H1-type" evidence="5">
    <location>
        <begin position="80"/>
        <end position="110"/>
    </location>
</feature>
<accession>A0AAE9DQQ8</accession>
<dbReference type="AlphaFoldDB" id="A0AAE9DQQ8"/>
<organism evidence="7 8">
    <name type="scientific">Caenorhabditis briggsae</name>
    <dbReference type="NCBI Taxonomy" id="6238"/>
    <lineage>
        <taxon>Eukaryota</taxon>
        <taxon>Metazoa</taxon>
        <taxon>Ecdysozoa</taxon>
        <taxon>Nematoda</taxon>
        <taxon>Chromadorea</taxon>
        <taxon>Rhabditida</taxon>
        <taxon>Rhabditina</taxon>
        <taxon>Rhabditomorpha</taxon>
        <taxon>Rhabditoidea</taxon>
        <taxon>Rhabditidae</taxon>
        <taxon>Peloderinae</taxon>
        <taxon>Caenorhabditis</taxon>
    </lineage>
</organism>
<feature type="zinc finger region" description="C3H1-type" evidence="5">
    <location>
        <begin position="33"/>
        <end position="61"/>
    </location>
</feature>
<reference evidence="7 8" key="1">
    <citation type="submission" date="2022-05" db="EMBL/GenBank/DDBJ databases">
        <title>Chromosome-level reference genomes for two strains of Caenorhabditis briggsae: an improved platform for comparative genomics.</title>
        <authorList>
            <person name="Stevens L."/>
            <person name="Andersen E.C."/>
        </authorList>
    </citation>
    <scope>NUCLEOTIDE SEQUENCE [LARGE SCALE GENOMIC DNA]</scope>
    <source>
        <strain evidence="7">QX1410_ONT</strain>
        <tissue evidence="7">Whole-organism</tissue>
    </source>
</reference>
<keyword evidence="3 5" id="KW-0863">Zinc-finger</keyword>
<dbReference type="InterPro" id="IPR045877">
    <property type="entry name" value="ZFP36-like"/>
</dbReference>
<dbReference type="GO" id="GO:0043186">
    <property type="term" value="C:P granule"/>
    <property type="evidence" value="ECO:0007669"/>
    <property type="project" value="UniProtKB-ARBA"/>
</dbReference>
<keyword evidence="2" id="KW-0677">Repeat</keyword>
<evidence type="ECO:0000256" key="4">
    <source>
        <dbReference type="ARBA" id="ARBA00022833"/>
    </source>
</evidence>
<gene>
    <name evidence="7" type="ORF">L3Y34_019710</name>
</gene>
<feature type="domain" description="C3H1-type" evidence="6">
    <location>
        <begin position="33"/>
        <end position="61"/>
    </location>
</feature>
<keyword evidence="1 5" id="KW-0479">Metal-binding</keyword>
<dbReference type="GO" id="GO:0008270">
    <property type="term" value="F:zinc ion binding"/>
    <property type="evidence" value="ECO:0007669"/>
    <property type="project" value="UniProtKB-KW"/>
</dbReference>
<protein>
    <recommendedName>
        <fullName evidence="6">C3H1-type domain-containing protein</fullName>
    </recommendedName>
</protein>
<dbReference type="InterPro" id="IPR036855">
    <property type="entry name" value="Znf_CCCH_sf"/>
</dbReference>
<dbReference type="GO" id="GO:0003729">
    <property type="term" value="F:mRNA binding"/>
    <property type="evidence" value="ECO:0007669"/>
    <property type="project" value="InterPro"/>
</dbReference>
<dbReference type="PANTHER" id="PTHR12547:SF18">
    <property type="entry name" value="PROTEIN TIS11"/>
    <property type="match status" value="1"/>
</dbReference>
<evidence type="ECO:0000313" key="8">
    <source>
        <dbReference type="Proteomes" id="UP000827892"/>
    </source>
</evidence>
<evidence type="ECO:0000256" key="5">
    <source>
        <dbReference type="PROSITE-ProRule" id="PRU00723"/>
    </source>
</evidence>
<evidence type="ECO:0000259" key="6">
    <source>
        <dbReference type="PROSITE" id="PS50103"/>
    </source>
</evidence>
<name>A0AAE9DQQ8_CAEBR</name>
<dbReference type="PROSITE" id="PS50103">
    <property type="entry name" value="ZF_C3H1"/>
    <property type="match status" value="2"/>
</dbReference>
<dbReference type="Proteomes" id="UP000827892">
    <property type="component" value="Chromosome II"/>
</dbReference>
<dbReference type="SMART" id="SM00356">
    <property type="entry name" value="ZnF_C3H1"/>
    <property type="match status" value="2"/>
</dbReference>
<evidence type="ECO:0000313" key="7">
    <source>
        <dbReference type="EMBL" id="ULU08687.1"/>
    </source>
</evidence>
<keyword evidence="4 5" id="KW-0862">Zinc</keyword>
<dbReference type="FunFam" id="4.10.1000.10:FF:000018">
    <property type="entry name" value="Zinc finger protein"/>
    <property type="match status" value="1"/>
</dbReference>
<evidence type="ECO:0000256" key="3">
    <source>
        <dbReference type="ARBA" id="ARBA00022771"/>
    </source>
</evidence>
<dbReference type="SUPFAM" id="SSF90229">
    <property type="entry name" value="CCCH zinc finger"/>
    <property type="match status" value="2"/>
</dbReference>
<dbReference type="Pfam" id="PF00642">
    <property type="entry name" value="zf-CCCH"/>
    <property type="match status" value="1"/>
</dbReference>
<feature type="domain" description="C3H1-type" evidence="6">
    <location>
        <begin position="80"/>
        <end position="110"/>
    </location>
</feature>
<dbReference type="Gene3D" id="4.10.1000.10">
    <property type="entry name" value="Zinc finger, CCCH-type"/>
    <property type="match status" value="2"/>
</dbReference>
<evidence type="ECO:0000256" key="2">
    <source>
        <dbReference type="ARBA" id="ARBA00022737"/>
    </source>
</evidence>